<sequence>MNKKKIHNDFEKKLEQFWQKGFNEQEKADFEQFLAENPFEQEAFEGLQNIDKTAFETDAAEIRRKLPQYRKKPLSWQAIAASVAVLLGILGIIVWLSQEMSMETPIALQKNETQAYQTEKAFTPQNTEKQSSYDEKQNSVQKTETNKNKSYDIQENQSARRENYIEGAKAEPLPEIKETKPETQPKTDAETLQDAEKNIPQKQENKEAEELQSTLIARDDKKDKQETSDKKQAVRPQKLRAYKENRALNIQQDEGLNSSEIWQAKVLEATTGKPLQGVIVFLDKSPNIQIKTDAEGNFSLQVPLNEKNILHLQKEGYKSLQVEIQNLSLKTFYLKPEK</sequence>
<dbReference type="Gene3D" id="2.60.40.1120">
    <property type="entry name" value="Carboxypeptidase-like, regulatory domain"/>
    <property type="match status" value="1"/>
</dbReference>
<dbReference type="InterPro" id="IPR008969">
    <property type="entry name" value="CarboxyPept-like_regulatory"/>
</dbReference>
<name>A0A2N3IJJ4_9BACT</name>
<feature type="compositionally biased region" description="Basic and acidic residues" evidence="1">
    <location>
        <begin position="144"/>
        <end position="191"/>
    </location>
</feature>
<dbReference type="RefSeq" id="WP_133121475.1">
    <property type="nucleotide sequence ID" value="NZ_NKXO01000006.1"/>
</dbReference>
<feature type="region of interest" description="Disordered" evidence="1">
    <location>
        <begin position="122"/>
        <end position="191"/>
    </location>
</feature>
<dbReference type="SUPFAM" id="SSF49464">
    <property type="entry name" value="Carboxypeptidase regulatory domain-like"/>
    <property type="match status" value="1"/>
</dbReference>
<keyword evidence="2" id="KW-1133">Transmembrane helix</keyword>
<protein>
    <submittedName>
        <fullName evidence="3">Cna protein B-type domain</fullName>
    </submittedName>
</protein>
<dbReference type="AlphaFoldDB" id="A0A2N3IJJ4"/>
<evidence type="ECO:0000313" key="3">
    <source>
        <dbReference type="EMBL" id="PKQ70428.1"/>
    </source>
</evidence>
<feature type="transmembrane region" description="Helical" evidence="2">
    <location>
        <begin position="74"/>
        <end position="96"/>
    </location>
</feature>
<evidence type="ECO:0000256" key="1">
    <source>
        <dbReference type="SAM" id="MobiDB-lite"/>
    </source>
</evidence>
<evidence type="ECO:0000256" key="2">
    <source>
        <dbReference type="SAM" id="Phobius"/>
    </source>
</evidence>
<organism evidence="3 4">
    <name type="scientific">Raineya orbicola</name>
    <dbReference type="NCBI Taxonomy" id="2016530"/>
    <lineage>
        <taxon>Bacteria</taxon>
        <taxon>Pseudomonadati</taxon>
        <taxon>Bacteroidota</taxon>
        <taxon>Cytophagia</taxon>
        <taxon>Cytophagales</taxon>
        <taxon>Raineyaceae</taxon>
        <taxon>Raineya</taxon>
    </lineage>
</organism>
<dbReference type="Proteomes" id="UP000233387">
    <property type="component" value="Unassembled WGS sequence"/>
</dbReference>
<evidence type="ECO:0000313" key="4">
    <source>
        <dbReference type="Proteomes" id="UP000233387"/>
    </source>
</evidence>
<feature type="region of interest" description="Disordered" evidence="1">
    <location>
        <begin position="214"/>
        <end position="238"/>
    </location>
</feature>
<dbReference type="EMBL" id="NKXO01000006">
    <property type="protein sequence ID" value="PKQ70428.1"/>
    <property type="molecule type" value="Genomic_DNA"/>
</dbReference>
<accession>A0A2N3IJJ4</accession>
<feature type="compositionally biased region" description="Basic and acidic residues" evidence="1">
    <location>
        <begin position="217"/>
        <end position="232"/>
    </location>
</feature>
<keyword evidence="4" id="KW-1185">Reference proteome</keyword>
<comment type="caution">
    <text evidence="3">The sequence shown here is derived from an EMBL/GenBank/DDBJ whole genome shotgun (WGS) entry which is preliminary data.</text>
</comment>
<gene>
    <name evidence="3" type="ORF">Rain11_0511</name>
</gene>
<keyword evidence="2" id="KW-0812">Transmembrane</keyword>
<dbReference type="OrthoDB" id="1453181at2"/>
<reference evidence="3 4" key="1">
    <citation type="submission" date="2017-06" db="EMBL/GenBank/DDBJ databases">
        <title>Raineya orbicola gen. nov., sp. nov. a slightly thermophilic bacterium of the phylum Bacteroidetes and the description of Raineyaceae fam. nov.</title>
        <authorList>
            <person name="Albuquerque L."/>
            <person name="Polonia A.R.M."/>
            <person name="Barroso C."/>
            <person name="Froufe H.J.C."/>
            <person name="Lage O."/>
            <person name="Lobo-Da-Cunha A."/>
            <person name="Egas C."/>
            <person name="Da Costa M.S."/>
        </authorList>
    </citation>
    <scope>NUCLEOTIDE SEQUENCE [LARGE SCALE GENOMIC DNA]</scope>
    <source>
        <strain evidence="3 4">SPSPC-11</strain>
    </source>
</reference>
<proteinExistence type="predicted"/>
<keyword evidence="2" id="KW-0472">Membrane</keyword>